<sequence>MIEDLRRRIPHEEFDYQTLLDSLRTYSRPRDKITALLKKGVIVRIKKGLYIFGEEYRKNPYSNEILANLICGPSYISLEYALQYYGLIPERVVAVTSVTTGRSREFLTPVGLFIYRMIPKNAFRTGMDRAEIDAGRSFLIAVPEKALADKLYQERGIGIQTQTALREYMESELRIDTSALLEMNPEYLEDIARRYRSRKIRLLSGLIRRLKGKGREKEVFHA</sequence>
<dbReference type="Proteomes" id="UP000605201">
    <property type="component" value="Unassembled WGS sequence"/>
</dbReference>
<gene>
    <name evidence="1" type="ORF">H8D96_02520</name>
</gene>
<evidence type="ECO:0000313" key="1">
    <source>
        <dbReference type="EMBL" id="MBC8430771.1"/>
    </source>
</evidence>
<organism evidence="1 2">
    <name type="scientific">Candidatus Desulfatibia vada</name>
    <dbReference type="NCBI Taxonomy" id="2841696"/>
    <lineage>
        <taxon>Bacteria</taxon>
        <taxon>Pseudomonadati</taxon>
        <taxon>Thermodesulfobacteriota</taxon>
        <taxon>Desulfobacteria</taxon>
        <taxon>Desulfobacterales</taxon>
        <taxon>Desulfobacterales incertae sedis</taxon>
        <taxon>Candidatus Desulfatibia</taxon>
    </lineage>
</organism>
<proteinExistence type="predicted"/>
<accession>A0A8J6NNX6</accession>
<evidence type="ECO:0008006" key="3">
    <source>
        <dbReference type="Google" id="ProtNLM"/>
    </source>
</evidence>
<evidence type="ECO:0000313" key="2">
    <source>
        <dbReference type="Proteomes" id="UP000605201"/>
    </source>
</evidence>
<protein>
    <recommendedName>
        <fullName evidence="3">Transcriptional regulator</fullName>
    </recommendedName>
</protein>
<comment type="caution">
    <text evidence="1">The sequence shown here is derived from an EMBL/GenBank/DDBJ whole genome shotgun (WGS) entry which is preliminary data.</text>
</comment>
<dbReference type="EMBL" id="JACNIG010000080">
    <property type="protein sequence ID" value="MBC8430771.1"/>
    <property type="molecule type" value="Genomic_DNA"/>
</dbReference>
<name>A0A8J6NNX6_9BACT</name>
<reference evidence="1 2" key="1">
    <citation type="submission" date="2020-08" db="EMBL/GenBank/DDBJ databases">
        <title>Bridging the membrane lipid divide: bacteria of the FCB group superphylum have the potential to synthesize archaeal ether lipids.</title>
        <authorList>
            <person name="Villanueva L."/>
            <person name="Von Meijenfeldt F.A.B."/>
            <person name="Westbye A.B."/>
            <person name="Yadav S."/>
            <person name="Hopmans E.C."/>
            <person name="Dutilh B.E."/>
            <person name="Sinninghe Damste J.S."/>
        </authorList>
    </citation>
    <scope>NUCLEOTIDE SEQUENCE [LARGE SCALE GENOMIC DNA]</scope>
    <source>
        <strain evidence="1">NIOZ-UU17</strain>
    </source>
</reference>
<dbReference type="AlphaFoldDB" id="A0A8J6NNX6"/>